<reference evidence="2" key="1">
    <citation type="submission" date="2018-05" db="EMBL/GenBank/DDBJ databases">
        <authorList>
            <person name="Lanie J.A."/>
            <person name="Ng W.-L."/>
            <person name="Kazmierczak K.M."/>
            <person name="Andrzejewski T.M."/>
            <person name="Davidsen T.M."/>
            <person name="Wayne K.J."/>
            <person name="Tettelin H."/>
            <person name="Glass J.I."/>
            <person name="Rusch D."/>
            <person name="Podicherti R."/>
            <person name="Tsui H.-C.T."/>
            <person name="Winkler M.E."/>
        </authorList>
    </citation>
    <scope>NUCLEOTIDE SEQUENCE</scope>
</reference>
<accession>A0A382VNJ6</accession>
<dbReference type="AlphaFoldDB" id="A0A382VNJ6"/>
<sequence>MAEKLFPSAPEGAPTHGVVIDGANIVQQSGVGVDGLVDILDRVAELNWPCLAAIKGKTFHWLDKSGRLPENDLAVLRGIIEEGRITKAYVDEDDYHLLRVALRTSSWIVSFDKFRDWKKENPEFAGRIDQIRIEPVFIGEELDLNLPPCPDRTVLTGGEFTCHTTKTVHFQNPSGLDIELPFHRKIGRDILSEAGAL</sequence>
<evidence type="ECO:0000259" key="1">
    <source>
        <dbReference type="Pfam" id="PF11977"/>
    </source>
</evidence>
<dbReference type="Pfam" id="PF11977">
    <property type="entry name" value="RNase_Zc3h12a"/>
    <property type="match status" value="1"/>
</dbReference>
<dbReference type="EMBL" id="UINC01152993">
    <property type="protein sequence ID" value="SVD47458.1"/>
    <property type="molecule type" value="Genomic_DNA"/>
</dbReference>
<feature type="non-terminal residue" evidence="2">
    <location>
        <position position="197"/>
    </location>
</feature>
<organism evidence="2">
    <name type="scientific">marine metagenome</name>
    <dbReference type="NCBI Taxonomy" id="408172"/>
    <lineage>
        <taxon>unclassified sequences</taxon>
        <taxon>metagenomes</taxon>
        <taxon>ecological metagenomes</taxon>
    </lineage>
</organism>
<dbReference type="Gene3D" id="3.40.50.11980">
    <property type="match status" value="1"/>
</dbReference>
<gene>
    <name evidence="2" type="ORF">METZ01_LOCUS400312</name>
</gene>
<feature type="domain" description="RNase NYN" evidence="1">
    <location>
        <begin position="18"/>
        <end position="141"/>
    </location>
</feature>
<dbReference type="InterPro" id="IPR021869">
    <property type="entry name" value="RNase_Zc3h12_NYN"/>
</dbReference>
<evidence type="ECO:0000313" key="2">
    <source>
        <dbReference type="EMBL" id="SVD47458.1"/>
    </source>
</evidence>
<name>A0A382VNJ6_9ZZZZ</name>
<protein>
    <recommendedName>
        <fullName evidence="1">RNase NYN domain-containing protein</fullName>
    </recommendedName>
</protein>
<proteinExistence type="predicted"/>